<keyword evidence="2 5" id="KW-0812">Transmembrane</keyword>
<keyword evidence="4 5" id="KW-0472">Membrane</keyword>
<feature type="transmembrane region" description="Helical" evidence="5">
    <location>
        <begin position="47"/>
        <end position="66"/>
    </location>
</feature>
<feature type="transmembrane region" description="Helical" evidence="5">
    <location>
        <begin position="86"/>
        <end position="108"/>
    </location>
</feature>
<evidence type="ECO:0000313" key="8">
    <source>
        <dbReference type="Proteomes" id="UP000031419"/>
    </source>
</evidence>
<name>A0A073AUU8_9PSEU</name>
<sequence>MPEEPEPVDPGLQLERTTLAWLRTTLAFTAVLLVLLRLVLHVSTAAAVACAALTLPLAASVTGLAWRRHIRGWRSLRSSAPLPGGGLPAAVTALAVGVGCTGLLYVLLH</sequence>
<dbReference type="eggNOG" id="COG2149">
    <property type="taxonomic scope" value="Bacteria"/>
</dbReference>
<feature type="domain" description="DUF202" evidence="6">
    <location>
        <begin position="9"/>
        <end position="71"/>
    </location>
</feature>
<dbReference type="RefSeq" id="WP_029720322.1">
    <property type="nucleotide sequence ID" value="NZ_JAJUIW010000001.1"/>
</dbReference>
<accession>A0A073AUU8</accession>
<comment type="caution">
    <text evidence="7">The sequence shown here is derived from an EMBL/GenBank/DDBJ whole genome shotgun (WGS) entry which is preliminary data.</text>
</comment>
<evidence type="ECO:0000259" key="6">
    <source>
        <dbReference type="Pfam" id="PF02656"/>
    </source>
</evidence>
<evidence type="ECO:0000313" key="7">
    <source>
        <dbReference type="EMBL" id="KEI43160.1"/>
    </source>
</evidence>
<dbReference type="InterPro" id="IPR003807">
    <property type="entry name" value="DUF202"/>
</dbReference>
<dbReference type="EMBL" id="JNVU01000048">
    <property type="protein sequence ID" value="KEI43160.1"/>
    <property type="molecule type" value="Genomic_DNA"/>
</dbReference>
<evidence type="ECO:0000256" key="2">
    <source>
        <dbReference type="ARBA" id="ARBA00022692"/>
    </source>
</evidence>
<evidence type="ECO:0000256" key="5">
    <source>
        <dbReference type="SAM" id="Phobius"/>
    </source>
</evidence>
<organism evidence="7 8">
    <name type="scientific">Saccharopolyspora rectivirgula</name>
    <dbReference type="NCBI Taxonomy" id="28042"/>
    <lineage>
        <taxon>Bacteria</taxon>
        <taxon>Bacillati</taxon>
        <taxon>Actinomycetota</taxon>
        <taxon>Actinomycetes</taxon>
        <taxon>Pseudonocardiales</taxon>
        <taxon>Pseudonocardiaceae</taxon>
        <taxon>Saccharopolyspora</taxon>
    </lineage>
</organism>
<proteinExistence type="predicted"/>
<evidence type="ECO:0000256" key="3">
    <source>
        <dbReference type="ARBA" id="ARBA00022989"/>
    </source>
</evidence>
<gene>
    <name evidence="7" type="ORF">GU90_18730</name>
</gene>
<dbReference type="Pfam" id="PF02656">
    <property type="entry name" value="DUF202"/>
    <property type="match status" value="1"/>
</dbReference>
<dbReference type="GO" id="GO:0012505">
    <property type="term" value="C:endomembrane system"/>
    <property type="evidence" value="ECO:0007669"/>
    <property type="project" value="UniProtKB-SubCell"/>
</dbReference>
<keyword evidence="3 5" id="KW-1133">Transmembrane helix</keyword>
<reference evidence="7 8" key="1">
    <citation type="submission" date="2014-06" db="EMBL/GenBank/DDBJ databases">
        <title>Saccharopolyspora rectivirgula DSM-43113 Genome sequencing.</title>
        <authorList>
            <person name="Barrera C."/>
            <person name="Millon L."/>
            <person name="Rognon B."/>
            <person name="Zaugg C."/>
            <person name="Monod M."/>
        </authorList>
    </citation>
    <scope>NUCLEOTIDE SEQUENCE [LARGE SCALE GENOMIC DNA]</scope>
    <source>
        <strain evidence="7 8">DSM 43113</strain>
    </source>
</reference>
<dbReference type="AlphaFoldDB" id="A0A073AUU8"/>
<keyword evidence="8" id="KW-1185">Reference proteome</keyword>
<evidence type="ECO:0000256" key="4">
    <source>
        <dbReference type="ARBA" id="ARBA00023136"/>
    </source>
</evidence>
<evidence type="ECO:0000256" key="1">
    <source>
        <dbReference type="ARBA" id="ARBA00004127"/>
    </source>
</evidence>
<protein>
    <recommendedName>
        <fullName evidence="6">DUF202 domain-containing protein</fullName>
    </recommendedName>
</protein>
<comment type="subcellular location">
    <subcellularLocation>
        <location evidence="1">Endomembrane system</location>
        <topology evidence="1">Multi-pass membrane protein</topology>
    </subcellularLocation>
</comment>
<dbReference type="Proteomes" id="UP000031419">
    <property type="component" value="Unassembled WGS sequence"/>
</dbReference>
<dbReference type="STRING" id="28042.GU90_18730"/>
<feature type="transmembrane region" description="Helical" evidence="5">
    <location>
        <begin position="20"/>
        <end position="40"/>
    </location>
</feature>